<dbReference type="RefSeq" id="WP_271733482.1">
    <property type="nucleotide sequence ID" value="NZ_JANQDP010000136.1"/>
</dbReference>
<organism evidence="2 3">
    <name type="scientific">Anabaenopsis arnoldii</name>
    <dbReference type="NCBI Taxonomy" id="2152938"/>
    <lineage>
        <taxon>Bacteria</taxon>
        <taxon>Bacillati</taxon>
        <taxon>Cyanobacteriota</taxon>
        <taxon>Cyanophyceae</taxon>
        <taxon>Nostocales</taxon>
        <taxon>Nodulariaceae</taxon>
        <taxon>Anabaenopsis</taxon>
    </lineage>
</organism>
<comment type="caution">
    <text evidence="2">The sequence shown here is derived from an EMBL/GenBank/DDBJ whole genome shotgun (WGS) entry which is preliminary data.</text>
</comment>
<dbReference type="EMBL" id="JAQMUH010000130">
    <property type="protein sequence ID" value="MDB9540290.1"/>
    <property type="molecule type" value="Genomic_DNA"/>
</dbReference>
<sequence>MNAIQPSRPPVQPIQKRRAAPRPKRHLRQRSYQVIALETTAKIAVNLVLCSAAVSALVQLLPYHWTQQNRLREVKTEVKLMEERVESLQREFQRNFDPHQAHIIRQQQGYKFDPNQFPVVLVNPDVQEAEILNVLP</sequence>
<evidence type="ECO:0000313" key="3">
    <source>
        <dbReference type="Proteomes" id="UP001212499"/>
    </source>
</evidence>
<evidence type="ECO:0000313" key="2">
    <source>
        <dbReference type="EMBL" id="MDB9540290.1"/>
    </source>
</evidence>
<accession>A0ABT5AVC4</accession>
<feature type="compositionally biased region" description="Basic residues" evidence="1">
    <location>
        <begin position="15"/>
        <end position="27"/>
    </location>
</feature>
<keyword evidence="3" id="KW-1185">Reference proteome</keyword>
<dbReference type="Proteomes" id="UP001212499">
    <property type="component" value="Unassembled WGS sequence"/>
</dbReference>
<reference evidence="2 3" key="1">
    <citation type="submission" date="2023-01" db="EMBL/GenBank/DDBJ databases">
        <title>Genomes from the Australian National Cyanobacteria Reference Collection.</title>
        <authorList>
            <person name="Willis A."/>
            <person name="Lee E.M.F."/>
        </authorList>
    </citation>
    <scope>NUCLEOTIDE SEQUENCE [LARGE SCALE GENOMIC DNA]</scope>
    <source>
        <strain evidence="2 3">CS-1033</strain>
    </source>
</reference>
<gene>
    <name evidence="2" type="ORF">PN457_11570</name>
</gene>
<feature type="region of interest" description="Disordered" evidence="1">
    <location>
        <begin position="1"/>
        <end position="27"/>
    </location>
</feature>
<proteinExistence type="predicted"/>
<evidence type="ECO:0008006" key="4">
    <source>
        <dbReference type="Google" id="ProtNLM"/>
    </source>
</evidence>
<evidence type="ECO:0000256" key="1">
    <source>
        <dbReference type="SAM" id="MobiDB-lite"/>
    </source>
</evidence>
<name>A0ABT5AVC4_9CYAN</name>
<protein>
    <recommendedName>
        <fullName evidence="4">Cell division protein FtsL</fullName>
    </recommendedName>
</protein>